<dbReference type="InterPro" id="IPR008767">
    <property type="entry name" value="Phage_SPP1_head-tail_adaptor"/>
</dbReference>
<dbReference type="EMBL" id="CP141531">
    <property type="protein sequence ID" value="WRO07093.1"/>
    <property type="molecule type" value="Genomic_DNA"/>
</dbReference>
<dbReference type="RefSeq" id="WP_324664666.1">
    <property type="nucleotide sequence ID" value="NZ_CP141531.1"/>
</dbReference>
<protein>
    <submittedName>
        <fullName evidence="1">Head-tail adaptor protein</fullName>
    </submittedName>
</protein>
<proteinExistence type="predicted"/>
<organism evidence="1 2">
    <name type="scientific">Dehalococcoides mccartyi</name>
    <dbReference type="NCBI Taxonomy" id="61435"/>
    <lineage>
        <taxon>Bacteria</taxon>
        <taxon>Bacillati</taxon>
        <taxon>Chloroflexota</taxon>
        <taxon>Dehalococcoidia</taxon>
        <taxon>Dehalococcoidales</taxon>
        <taxon>Dehalococcoidaceae</taxon>
        <taxon>Dehalococcoides</taxon>
    </lineage>
</organism>
<evidence type="ECO:0000313" key="2">
    <source>
        <dbReference type="Proteomes" id="UP001327986"/>
    </source>
</evidence>
<dbReference type="AlphaFoldDB" id="A0AB38Z944"/>
<dbReference type="Pfam" id="PF05521">
    <property type="entry name" value="Phage_HCP"/>
    <property type="match status" value="1"/>
</dbReference>
<name>A0AB38Z944_9CHLR</name>
<sequence length="111" mass="12271">MAFGKMNTFIGIVTSTSTKDAEGFVKKGDTVLASVRAYKEDKHGSERWANMAAFSEATALFRFRKLPGLTVDTTLIITCDTGRYRIISAEDVKGRGMYMECLCEKLEGSVK</sequence>
<accession>A0AB38Z944</accession>
<evidence type="ECO:0000313" key="1">
    <source>
        <dbReference type="EMBL" id="WRO07093.1"/>
    </source>
</evidence>
<reference evidence="1" key="1">
    <citation type="submission" date="2023-12" db="EMBL/GenBank/DDBJ databases">
        <title>Isolation of organohalide respiring bacteria Dehalococcoides mccartyi strain GPTCE1 in groundwater collected near a chemical plant in Suzhou, China.</title>
        <authorList>
            <person name="Liu G."/>
        </authorList>
    </citation>
    <scope>NUCLEOTIDE SEQUENCE</scope>
    <source>
        <strain evidence="1">GPTCE1</strain>
    </source>
</reference>
<dbReference type="Gene3D" id="2.40.10.270">
    <property type="entry name" value="Bacteriophage SPP1 head-tail adaptor protein"/>
    <property type="match status" value="1"/>
</dbReference>
<dbReference type="Proteomes" id="UP001327986">
    <property type="component" value="Chromosome"/>
</dbReference>
<gene>
    <name evidence="1" type="ORF">VLL09_06795</name>
</gene>
<dbReference type="InterPro" id="IPR038666">
    <property type="entry name" value="SSP1_head-tail_sf"/>
</dbReference>